<sequence>MDPEQKNIRFARGVDTITKEATVAVDADMMPVKEIVILCPECMDGEMVWSQFRFHDDPATLHEGWYCVECRYCVSMWEVDE</sequence>
<proteinExistence type="predicted"/>
<reference evidence="1" key="1">
    <citation type="submission" date="2020-03" db="EMBL/GenBank/DDBJ databases">
        <title>The deep terrestrial virosphere.</title>
        <authorList>
            <person name="Holmfeldt K."/>
            <person name="Nilsson E."/>
            <person name="Simone D."/>
            <person name="Lopez-Fernandez M."/>
            <person name="Wu X."/>
            <person name="de Brujin I."/>
            <person name="Lundin D."/>
            <person name="Andersson A."/>
            <person name="Bertilsson S."/>
            <person name="Dopson M."/>
        </authorList>
    </citation>
    <scope>NUCLEOTIDE SEQUENCE</scope>
    <source>
        <strain evidence="1">MM171A01009</strain>
        <strain evidence="2">MM171B00234</strain>
    </source>
</reference>
<evidence type="ECO:0000313" key="2">
    <source>
        <dbReference type="EMBL" id="QJB04500.1"/>
    </source>
</evidence>
<dbReference type="EMBL" id="MT143884">
    <property type="protein sequence ID" value="QJB04500.1"/>
    <property type="molecule type" value="Genomic_DNA"/>
</dbReference>
<dbReference type="EMBL" id="MT143651">
    <property type="protein sequence ID" value="QJA99443.1"/>
    <property type="molecule type" value="Genomic_DNA"/>
</dbReference>
<name>A0A6M3LXF2_9ZZZZ</name>
<protein>
    <submittedName>
        <fullName evidence="1">Uncharacterized protein</fullName>
    </submittedName>
</protein>
<accession>A0A6M3LXF2</accession>
<dbReference type="AlphaFoldDB" id="A0A6M3LXF2"/>
<gene>
    <name evidence="1" type="ORF">MM171A01009_0006</name>
    <name evidence="2" type="ORF">MM171B00234_0001</name>
</gene>
<organism evidence="1">
    <name type="scientific">viral metagenome</name>
    <dbReference type="NCBI Taxonomy" id="1070528"/>
    <lineage>
        <taxon>unclassified sequences</taxon>
        <taxon>metagenomes</taxon>
        <taxon>organismal metagenomes</taxon>
    </lineage>
</organism>
<evidence type="ECO:0000313" key="1">
    <source>
        <dbReference type="EMBL" id="QJA99443.1"/>
    </source>
</evidence>